<reference evidence="3" key="1">
    <citation type="journal article" date="2019" name="Int. J. Syst. Evol. Microbiol.">
        <title>The Global Catalogue of Microorganisms (GCM) 10K type strain sequencing project: providing services to taxonomists for standard genome sequencing and annotation.</title>
        <authorList>
            <consortium name="The Broad Institute Genomics Platform"/>
            <consortium name="The Broad Institute Genome Sequencing Center for Infectious Disease"/>
            <person name="Wu L."/>
            <person name="Ma J."/>
        </authorList>
    </citation>
    <scope>NUCLEOTIDE SEQUENCE [LARGE SCALE GENOMIC DNA]</scope>
    <source>
        <strain evidence="3">CCUG 48316</strain>
    </source>
</reference>
<comment type="caution">
    <text evidence="2">The sequence shown here is derived from an EMBL/GenBank/DDBJ whole genome shotgun (WGS) entry which is preliminary data.</text>
</comment>
<feature type="region of interest" description="Disordered" evidence="1">
    <location>
        <begin position="322"/>
        <end position="364"/>
    </location>
</feature>
<dbReference type="RefSeq" id="WP_378966839.1">
    <property type="nucleotide sequence ID" value="NZ_JBHSWN010000001.1"/>
</dbReference>
<organism evidence="2 3">
    <name type="scientific">Methylobacterium komagatae</name>
    <dbReference type="NCBI Taxonomy" id="374425"/>
    <lineage>
        <taxon>Bacteria</taxon>
        <taxon>Pseudomonadati</taxon>
        <taxon>Pseudomonadota</taxon>
        <taxon>Alphaproteobacteria</taxon>
        <taxon>Hyphomicrobiales</taxon>
        <taxon>Methylobacteriaceae</taxon>
        <taxon>Methylobacterium</taxon>
    </lineage>
</organism>
<dbReference type="EMBL" id="JBHSWN010000001">
    <property type="protein sequence ID" value="MFC6788632.1"/>
    <property type="molecule type" value="Genomic_DNA"/>
</dbReference>
<sequence>MPASDALPDLSGILDLSRIEQLDLKPVILRVQTDLYLRAQRRDRRARETFASLACGLIPIVDDETVAAVSEQLRDHPETPAAVLAALAAREMRHETGETTGEPSLPAMLTARLASLPSLRREAIEDLSNDGRSEVDLALVLNRGIALTGAPLHRLVGRARRNADLARVILARPDVPAADVAPLYLHADPAMRESITRAVEATAGLRPCPPVPRGLGPALTALSTDRDVPAFVTTLAESLGVPPDFVTEADEPDARYDLLTLAMRAAGLHEDEAVYVFLTLNQGVARSAQRVSALVAVFRSLSRAAARDLLSALLDTPITQRMPDLHRPYHGPEASFRHGAERAAPQRASQPGRDRLPGRADGSR</sequence>
<name>A0ABW2BDZ6_9HYPH</name>
<evidence type="ECO:0000313" key="3">
    <source>
        <dbReference type="Proteomes" id="UP001596292"/>
    </source>
</evidence>
<feature type="compositionally biased region" description="Basic and acidic residues" evidence="1">
    <location>
        <begin position="352"/>
        <end position="364"/>
    </location>
</feature>
<gene>
    <name evidence="2" type="ORF">ACFQE0_02730</name>
</gene>
<protein>
    <recommendedName>
        <fullName evidence="4">DUF2336 domain-containing protein</fullName>
    </recommendedName>
</protein>
<evidence type="ECO:0000313" key="2">
    <source>
        <dbReference type="EMBL" id="MFC6788632.1"/>
    </source>
</evidence>
<evidence type="ECO:0008006" key="4">
    <source>
        <dbReference type="Google" id="ProtNLM"/>
    </source>
</evidence>
<proteinExistence type="predicted"/>
<accession>A0ABW2BDZ6</accession>
<evidence type="ECO:0000256" key="1">
    <source>
        <dbReference type="SAM" id="MobiDB-lite"/>
    </source>
</evidence>
<keyword evidence="3" id="KW-1185">Reference proteome</keyword>
<dbReference type="Proteomes" id="UP001596292">
    <property type="component" value="Unassembled WGS sequence"/>
</dbReference>